<feature type="signal peptide" evidence="2">
    <location>
        <begin position="1"/>
        <end position="20"/>
    </location>
</feature>
<evidence type="ECO:0000256" key="1">
    <source>
        <dbReference type="SAM" id="MobiDB-lite"/>
    </source>
</evidence>
<dbReference type="Proteomes" id="UP001596292">
    <property type="component" value="Unassembled WGS sequence"/>
</dbReference>
<gene>
    <name evidence="3" type="ORF">ACFQE0_09600</name>
</gene>
<keyword evidence="4" id="KW-1185">Reference proteome</keyword>
<evidence type="ECO:0000313" key="3">
    <source>
        <dbReference type="EMBL" id="MFC6789848.1"/>
    </source>
</evidence>
<dbReference type="PROSITE" id="PS51257">
    <property type="entry name" value="PROKAR_LIPOPROTEIN"/>
    <property type="match status" value="1"/>
</dbReference>
<accession>A0ABW2BHF6</accession>
<name>A0ABW2BHF6_9HYPH</name>
<evidence type="ECO:0000313" key="4">
    <source>
        <dbReference type="Proteomes" id="UP001596292"/>
    </source>
</evidence>
<organism evidence="3 4">
    <name type="scientific">Methylobacterium komagatae</name>
    <dbReference type="NCBI Taxonomy" id="374425"/>
    <lineage>
        <taxon>Bacteria</taxon>
        <taxon>Pseudomonadati</taxon>
        <taxon>Pseudomonadota</taxon>
        <taxon>Alphaproteobacteria</taxon>
        <taxon>Hyphomicrobiales</taxon>
        <taxon>Methylobacteriaceae</taxon>
        <taxon>Methylobacterium</taxon>
    </lineage>
</organism>
<feature type="compositionally biased region" description="Basic and acidic residues" evidence="1">
    <location>
        <begin position="162"/>
        <end position="182"/>
    </location>
</feature>
<dbReference type="EMBL" id="JBHSWN010000001">
    <property type="protein sequence ID" value="MFC6789848.1"/>
    <property type="molecule type" value="Genomic_DNA"/>
</dbReference>
<proteinExistence type="predicted"/>
<protein>
    <submittedName>
        <fullName evidence="3">Uncharacterized protein</fullName>
    </submittedName>
</protein>
<evidence type="ECO:0000256" key="2">
    <source>
        <dbReference type="SAM" id="SignalP"/>
    </source>
</evidence>
<reference evidence="4" key="1">
    <citation type="journal article" date="2019" name="Int. J. Syst. Evol. Microbiol.">
        <title>The Global Catalogue of Microorganisms (GCM) 10K type strain sequencing project: providing services to taxonomists for standard genome sequencing and annotation.</title>
        <authorList>
            <consortium name="The Broad Institute Genomics Platform"/>
            <consortium name="The Broad Institute Genome Sequencing Center for Infectious Disease"/>
            <person name="Wu L."/>
            <person name="Ma J."/>
        </authorList>
    </citation>
    <scope>NUCLEOTIDE SEQUENCE [LARGE SCALE GENOMIC DNA]</scope>
    <source>
        <strain evidence="4">CCUG 48316</strain>
    </source>
</reference>
<sequence>MRAGIGSILLLVAAANAAQAAPGGAVQACGTQAARYENGQGFTLSVIRSGEVRIVNPLRPLTPEVTQVLEVAIGGKRATAYGPDFTSLRRGGSPGAMQGSLGGPITWETKLPPLPDTLGIVAEDGAPLADLSFKLCETPPVLAPEPQVAKKSGKTQKASGEGGKKTQTKEAQGKKAPAKPEKTPQGFTIPQGAVNE</sequence>
<comment type="caution">
    <text evidence="3">The sequence shown here is derived from an EMBL/GenBank/DDBJ whole genome shotgun (WGS) entry which is preliminary data.</text>
</comment>
<dbReference type="RefSeq" id="WP_378969129.1">
    <property type="nucleotide sequence ID" value="NZ_JBHSWN010000001.1"/>
</dbReference>
<feature type="region of interest" description="Disordered" evidence="1">
    <location>
        <begin position="143"/>
        <end position="196"/>
    </location>
</feature>
<feature type="chain" id="PRO_5045653930" evidence="2">
    <location>
        <begin position="21"/>
        <end position="196"/>
    </location>
</feature>
<keyword evidence="2" id="KW-0732">Signal</keyword>